<protein>
    <recommendedName>
        <fullName evidence="1">A-kinase anchor protein 7-like phosphoesterase domain-containing protein</fullName>
    </recommendedName>
</protein>
<dbReference type="AlphaFoldDB" id="A0A507CCP7"/>
<dbReference type="STRING" id="1806994.A0A507CCP7"/>
<dbReference type="GO" id="GO:0010738">
    <property type="term" value="P:regulation of protein kinase A signaling"/>
    <property type="evidence" value="ECO:0007669"/>
    <property type="project" value="TreeGrafter"/>
</dbReference>
<evidence type="ECO:0000313" key="2">
    <source>
        <dbReference type="EMBL" id="TPX36949.1"/>
    </source>
</evidence>
<dbReference type="PANTHER" id="PTHR15934:SF2">
    <property type="entry name" value="A-KINASE ANCHOR PROTEIN 7-LIKE PHOSPHOESTERASE DOMAIN-CONTAINING PROTEIN"/>
    <property type="match status" value="1"/>
</dbReference>
<organism evidence="2 3">
    <name type="scientific">Synchytrium microbalum</name>
    <dbReference type="NCBI Taxonomy" id="1806994"/>
    <lineage>
        <taxon>Eukaryota</taxon>
        <taxon>Fungi</taxon>
        <taxon>Fungi incertae sedis</taxon>
        <taxon>Chytridiomycota</taxon>
        <taxon>Chytridiomycota incertae sedis</taxon>
        <taxon>Chytridiomycetes</taxon>
        <taxon>Synchytriales</taxon>
        <taxon>Synchytriaceae</taxon>
        <taxon>Synchytrium</taxon>
    </lineage>
</organism>
<comment type="caution">
    <text evidence="2">The sequence shown here is derived from an EMBL/GenBank/DDBJ whole genome shotgun (WGS) entry which is preliminary data.</text>
</comment>
<evidence type="ECO:0000259" key="1">
    <source>
        <dbReference type="Pfam" id="PF10469"/>
    </source>
</evidence>
<dbReference type="InterPro" id="IPR019510">
    <property type="entry name" value="AKAP7-like_phosphoesterase"/>
</dbReference>
<keyword evidence="3" id="KW-1185">Reference proteome</keyword>
<dbReference type="GO" id="GO:0005829">
    <property type="term" value="C:cytosol"/>
    <property type="evidence" value="ECO:0007669"/>
    <property type="project" value="TreeGrafter"/>
</dbReference>
<dbReference type="RefSeq" id="XP_031027020.1">
    <property type="nucleotide sequence ID" value="XM_031167028.1"/>
</dbReference>
<feature type="domain" description="A-kinase anchor protein 7-like phosphoesterase" evidence="1">
    <location>
        <begin position="6"/>
        <end position="225"/>
    </location>
</feature>
<dbReference type="Pfam" id="PF10469">
    <property type="entry name" value="AKAP7_NLS"/>
    <property type="match status" value="1"/>
</dbReference>
<evidence type="ECO:0000313" key="3">
    <source>
        <dbReference type="Proteomes" id="UP000319731"/>
    </source>
</evidence>
<proteinExistence type="predicted"/>
<dbReference type="Gene3D" id="3.90.1140.10">
    <property type="entry name" value="Cyclic phosphodiesterase"/>
    <property type="match status" value="1"/>
</dbReference>
<dbReference type="SUPFAM" id="SSF55144">
    <property type="entry name" value="LigT-like"/>
    <property type="match status" value="1"/>
</dbReference>
<dbReference type="EMBL" id="QEAO01000003">
    <property type="protein sequence ID" value="TPX36949.1"/>
    <property type="molecule type" value="Genomic_DNA"/>
</dbReference>
<reference evidence="2 3" key="1">
    <citation type="journal article" date="2019" name="Sci. Rep.">
        <title>Comparative genomics of chytrid fungi reveal insights into the obligate biotrophic and pathogenic lifestyle of Synchytrium endobioticum.</title>
        <authorList>
            <person name="van de Vossenberg B.T.L.H."/>
            <person name="Warris S."/>
            <person name="Nguyen H.D.T."/>
            <person name="van Gent-Pelzer M.P.E."/>
            <person name="Joly D.L."/>
            <person name="van de Geest H.C."/>
            <person name="Bonants P.J.M."/>
            <person name="Smith D.S."/>
            <person name="Levesque C.A."/>
            <person name="van der Lee T.A.J."/>
        </authorList>
    </citation>
    <scope>NUCLEOTIDE SEQUENCE [LARGE SCALE GENOMIC DNA]</scope>
    <source>
        <strain evidence="2 3">JEL517</strain>
    </source>
</reference>
<dbReference type="OrthoDB" id="277832at2759"/>
<gene>
    <name evidence="2" type="ORF">SmJEL517_g01100</name>
</gene>
<dbReference type="GO" id="GO:0034237">
    <property type="term" value="F:protein kinase A regulatory subunit binding"/>
    <property type="evidence" value="ECO:0007669"/>
    <property type="project" value="TreeGrafter"/>
</dbReference>
<dbReference type="PANTHER" id="PTHR15934">
    <property type="entry name" value="RNA 2',3'-CYCLIC PHOSPHODIESTERASE"/>
    <property type="match status" value="1"/>
</dbReference>
<dbReference type="Proteomes" id="UP000319731">
    <property type="component" value="Unassembled WGS sequence"/>
</dbReference>
<dbReference type="InterPro" id="IPR009097">
    <property type="entry name" value="Cyclic_Pdiesterase"/>
</dbReference>
<accession>A0A507CCP7</accession>
<dbReference type="GeneID" id="42002325"/>
<dbReference type="InterPro" id="IPR052641">
    <property type="entry name" value="AKAP7_isoform_gamma"/>
</dbReference>
<sequence length="231" mass="26433">MKSEPPTHFLSMRIVNPALNSNLQTHFYDKAIPYKNGSARNHLIPSSKFHITLFVFRISNSDDEEIALQCFDRCRNLINTHFQEPPILSFKGFRTFGAGRVIFANVEENAELNRLRTFRSKSHTIVCLEPQHFMNLTIFYCPLDDAYDMFKAAGLIGKDERDWTVHATVAKVQGKGGVVLKDLWHEQFADIDDIHLGTCTFESVELSCMQLKGEDGYYLPLSILPFNRTVV</sequence>
<name>A0A507CCP7_9FUNG</name>